<reference evidence="3" key="1">
    <citation type="journal article" date="2019" name="Int. J. Syst. Evol. Microbiol.">
        <title>The Global Catalogue of Microorganisms (GCM) 10K type strain sequencing project: providing services to taxonomists for standard genome sequencing and annotation.</title>
        <authorList>
            <consortium name="The Broad Institute Genomics Platform"/>
            <consortium name="The Broad Institute Genome Sequencing Center for Infectious Disease"/>
            <person name="Wu L."/>
            <person name="Ma J."/>
        </authorList>
    </citation>
    <scope>NUCLEOTIDE SEQUENCE [LARGE SCALE GENOMIC DNA]</scope>
    <source>
        <strain evidence="3">JCM 16929</strain>
    </source>
</reference>
<feature type="transmembrane region" description="Helical" evidence="1">
    <location>
        <begin position="196"/>
        <end position="213"/>
    </location>
</feature>
<dbReference type="InterPro" id="IPR026898">
    <property type="entry name" value="PrsW"/>
</dbReference>
<comment type="caution">
    <text evidence="2">The sequence shown here is derived from an EMBL/GenBank/DDBJ whole genome shotgun (WGS) entry which is preliminary data.</text>
</comment>
<proteinExistence type="predicted"/>
<evidence type="ECO:0000256" key="1">
    <source>
        <dbReference type="SAM" id="Phobius"/>
    </source>
</evidence>
<feature type="transmembrane region" description="Helical" evidence="1">
    <location>
        <begin position="94"/>
        <end position="113"/>
    </location>
</feature>
<protein>
    <submittedName>
        <fullName evidence="2">PrsW family intramembrane metalloprotease</fullName>
    </submittedName>
</protein>
<organism evidence="2 3">
    <name type="scientific">Microlunatus ginsengisoli</name>
    <dbReference type="NCBI Taxonomy" id="363863"/>
    <lineage>
        <taxon>Bacteria</taxon>
        <taxon>Bacillati</taxon>
        <taxon>Actinomycetota</taxon>
        <taxon>Actinomycetes</taxon>
        <taxon>Propionibacteriales</taxon>
        <taxon>Propionibacteriaceae</taxon>
        <taxon>Microlunatus</taxon>
    </lineage>
</organism>
<evidence type="ECO:0000313" key="3">
    <source>
        <dbReference type="Proteomes" id="UP001501490"/>
    </source>
</evidence>
<keyword evidence="2" id="KW-0378">Hydrolase</keyword>
<evidence type="ECO:0000313" key="2">
    <source>
        <dbReference type="EMBL" id="GAA3640299.1"/>
    </source>
</evidence>
<keyword evidence="1" id="KW-0812">Transmembrane</keyword>
<dbReference type="Pfam" id="PF13367">
    <property type="entry name" value="PrsW-protease"/>
    <property type="match status" value="1"/>
</dbReference>
<keyword evidence="3" id="KW-1185">Reference proteome</keyword>
<feature type="transmembrane region" description="Helical" evidence="1">
    <location>
        <begin position="220"/>
        <end position="239"/>
    </location>
</feature>
<keyword evidence="1" id="KW-1133">Transmembrane helix</keyword>
<feature type="transmembrane region" description="Helical" evidence="1">
    <location>
        <begin position="155"/>
        <end position="176"/>
    </location>
</feature>
<dbReference type="RefSeq" id="WP_344809533.1">
    <property type="nucleotide sequence ID" value="NZ_BAABAB010000050.1"/>
</dbReference>
<dbReference type="PANTHER" id="PTHR36844:SF1">
    <property type="entry name" value="PROTEASE PRSW"/>
    <property type="match status" value="1"/>
</dbReference>
<keyword evidence="2" id="KW-0645">Protease</keyword>
<dbReference type="EMBL" id="BAABAB010000050">
    <property type="protein sequence ID" value="GAA3640299.1"/>
    <property type="molecule type" value="Genomic_DNA"/>
</dbReference>
<dbReference type="GO" id="GO:0008237">
    <property type="term" value="F:metallopeptidase activity"/>
    <property type="evidence" value="ECO:0007669"/>
    <property type="project" value="UniProtKB-KW"/>
</dbReference>
<feature type="transmembrane region" description="Helical" evidence="1">
    <location>
        <begin position="245"/>
        <end position="265"/>
    </location>
</feature>
<dbReference type="PANTHER" id="PTHR36844">
    <property type="entry name" value="PROTEASE PRSW"/>
    <property type="match status" value="1"/>
</dbReference>
<name>A0ABP7ATM5_9ACTN</name>
<feature type="transmembrane region" description="Helical" evidence="1">
    <location>
        <begin position="59"/>
        <end position="82"/>
    </location>
</feature>
<keyword evidence="2" id="KW-0482">Metalloprotease</keyword>
<sequence length="407" mass="42926">MQPTVNPTQPPPTSAPGRGAYVPQFGRTVAAVGVPTSVLILAGIATALALSFDVVANPVLATIGIVLSGAACGVVVLCYLWLDRWEPEPPRLLLFAWLWGGVAAVIALITSLADTDFFVSTVIRAPIVEELAKGSFLVIMATGVRRRELNTLIDCLVYAGLVGASFGFIENVLYLARGEDIYGTIGVAIVRLATPFLHPLFTSLTAIGLYIGLRRPGTYAWLGFMALGCLGAILLHMVWNSTSLLVHFVLFVPLFGGAVALALVARHREQKVLLAQLPGLVGIGLVTPPEAAWLSTLSGRRRWAAEAEELAGKQARQAVGTFAGAVTELAFARDRFAHGGGSRELAERHAELVSVILGLVRPPVPPWPAPLHPDLGGQPWPISGLVPVGGGPLSPGDAFWNPIPGPP</sequence>
<keyword evidence="1" id="KW-0472">Membrane</keyword>
<gene>
    <name evidence="2" type="ORF">GCM10022236_48660</name>
</gene>
<accession>A0ABP7ATM5</accession>
<feature type="transmembrane region" description="Helical" evidence="1">
    <location>
        <begin position="29"/>
        <end position="52"/>
    </location>
</feature>
<dbReference type="Proteomes" id="UP001501490">
    <property type="component" value="Unassembled WGS sequence"/>
</dbReference>